<feature type="compositionally biased region" description="Gly residues" evidence="3">
    <location>
        <begin position="428"/>
        <end position="443"/>
    </location>
</feature>
<feature type="compositionally biased region" description="Low complexity" evidence="3">
    <location>
        <begin position="490"/>
        <end position="505"/>
    </location>
</feature>
<gene>
    <name evidence="7" type="ORF">AXG93_1593s1500</name>
    <name evidence="6" type="ORF">Mp_4g17080</name>
</gene>
<dbReference type="FunFam" id="3.10.450.50:FF:000003">
    <property type="entry name" value="Nuclear transport factor 2 family protein"/>
    <property type="match status" value="1"/>
</dbReference>
<feature type="domain" description="NTF2" evidence="5">
    <location>
        <begin position="18"/>
        <end position="136"/>
    </location>
</feature>
<evidence type="ECO:0000256" key="1">
    <source>
        <dbReference type="ARBA" id="ARBA00022884"/>
    </source>
</evidence>
<dbReference type="CDD" id="cd00590">
    <property type="entry name" value="RRM_SF"/>
    <property type="match status" value="1"/>
</dbReference>
<dbReference type="Gene3D" id="3.30.70.330">
    <property type="match status" value="1"/>
</dbReference>
<dbReference type="Pfam" id="PF02136">
    <property type="entry name" value="NTF2"/>
    <property type="match status" value="1"/>
</dbReference>
<feature type="compositionally biased region" description="Polar residues" evidence="3">
    <location>
        <begin position="506"/>
        <end position="517"/>
    </location>
</feature>
<keyword evidence="1 2" id="KW-0694">RNA-binding</keyword>
<organism evidence="7 8">
    <name type="scientific">Marchantia polymorpha subsp. ruderalis</name>
    <dbReference type="NCBI Taxonomy" id="1480154"/>
    <lineage>
        <taxon>Eukaryota</taxon>
        <taxon>Viridiplantae</taxon>
        <taxon>Streptophyta</taxon>
        <taxon>Embryophyta</taxon>
        <taxon>Marchantiophyta</taxon>
        <taxon>Marchantiopsida</taxon>
        <taxon>Marchantiidae</taxon>
        <taxon>Marchantiales</taxon>
        <taxon>Marchantiaceae</taxon>
        <taxon>Marchantia</taxon>
    </lineage>
</organism>
<feature type="region of interest" description="Disordered" evidence="3">
    <location>
        <begin position="219"/>
        <end position="248"/>
    </location>
</feature>
<feature type="compositionally biased region" description="Basic and acidic residues" evidence="3">
    <location>
        <begin position="410"/>
        <end position="427"/>
    </location>
</feature>
<dbReference type="SUPFAM" id="SSF54928">
    <property type="entry name" value="RNA-binding domain, RBD"/>
    <property type="match status" value="1"/>
</dbReference>
<dbReference type="Pfam" id="PF00076">
    <property type="entry name" value="RRM_1"/>
    <property type="match status" value="1"/>
</dbReference>
<dbReference type="SUPFAM" id="SSF54427">
    <property type="entry name" value="NTF2-like"/>
    <property type="match status" value="1"/>
</dbReference>
<evidence type="ECO:0000313" key="6">
    <source>
        <dbReference type="EMBL" id="BBN09092.1"/>
    </source>
</evidence>
<dbReference type="InterPro" id="IPR035979">
    <property type="entry name" value="RBD_domain_sf"/>
</dbReference>
<feature type="compositionally biased region" description="Gly residues" evidence="3">
    <location>
        <begin position="397"/>
        <end position="409"/>
    </location>
</feature>
<evidence type="ECO:0008006" key="10">
    <source>
        <dbReference type="Google" id="ProtNLM"/>
    </source>
</evidence>
<dbReference type="EMBL" id="LVLJ01000445">
    <property type="protein sequence ID" value="OAE34191.1"/>
    <property type="molecule type" value="Genomic_DNA"/>
</dbReference>
<dbReference type="InterPro" id="IPR039539">
    <property type="entry name" value="Ras_GTPase_bind_prot"/>
</dbReference>
<dbReference type="InterPro" id="IPR018222">
    <property type="entry name" value="Nuclear_transport_factor_2_euk"/>
</dbReference>
<dbReference type="AlphaFoldDB" id="A0A176WNK1"/>
<dbReference type="CDD" id="cd00780">
    <property type="entry name" value="NTF2"/>
    <property type="match status" value="1"/>
</dbReference>
<name>A0A176WNK1_MARPO</name>
<feature type="compositionally biased region" description="Low complexity" evidence="3">
    <location>
        <begin position="231"/>
        <end position="242"/>
    </location>
</feature>
<reference evidence="6" key="2">
    <citation type="journal article" date="2019" name="Curr. Biol.">
        <title>Chromatin organization in early land plants reveals an ancestral association between H3K27me3, transposons, and constitutive heterochromatin.</title>
        <authorList>
            <person name="Montgomery S.A."/>
            <person name="Tanizawa Y."/>
            <person name="Galik B."/>
            <person name="Wang N."/>
            <person name="Ito T."/>
            <person name="Mochizuki T."/>
            <person name="Akimcheva S."/>
            <person name="Bowman J."/>
            <person name="Cognat V."/>
            <person name="Drouard L."/>
            <person name="Ekker H."/>
            <person name="Houng S."/>
            <person name="Kohchi T."/>
            <person name="Lin S."/>
            <person name="Liu L.D."/>
            <person name="Nakamura Y."/>
            <person name="Valeeva L.R."/>
            <person name="Shakirov E.V."/>
            <person name="Shippen D.E."/>
            <person name="Wei W."/>
            <person name="Yagura M."/>
            <person name="Yamaoka S."/>
            <person name="Yamato K.T."/>
            <person name="Liu C."/>
            <person name="Berger F."/>
        </authorList>
    </citation>
    <scope>NUCLEOTIDE SEQUENCE [LARGE SCALE GENOMIC DNA]</scope>
    <source>
        <strain evidence="6">Tak-1</strain>
    </source>
</reference>
<reference evidence="9" key="3">
    <citation type="journal article" date="2020" name="Curr. Biol.">
        <title>Chromatin organization in early land plants reveals an ancestral association between H3K27me3, transposons, and constitutive heterochromatin.</title>
        <authorList>
            <person name="Montgomery S.A."/>
            <person name="Tanizawa Y."/>
            <person name="Galik B."/>
            <person name="Wang N."/>
            <person name="Ito T."/>
            <person name="Mochizuki T."/>
            <person name="Akimcheva S."/>
            <person name="Bowman J.L."/>
            <person name="Cognat V."/>
            <person name="Marechal-Drouard L."/>
            <person name="Ekker H."/>
            <person name="Hong S.F."/>
            <person name="Kohchi T."/>
            <person name="Lin S.S."/>
            <person name="Liu L.D."/>
            <person name="Nakamura Y."/>
            <person name="Valeeva L.R."/>
            <person name="Shakirov E.V."/>
            <person name="Shippen D.E."/>
            <person name="Wei W.L."/>
            <person name="Yagura M."/>
            <person name="Yamaoka S."/>
            <person name="Yamato K.T."/>
            <person name="Liu C."/>
            <person name="Berger F."/>
        </authorList>
    </citation>
    <scope>NUCLEOTIDE SEQUENCE [LARGE SCALE GENOMIC DNA]</scope>
    <source>
        <strain evidence="9">Tak-1</strain>
    </source>
</reference>
<keyword evidence="8" id="KW-1185">Reference proteome</keyword>
<evidence type="ECO:0000256" key="2">
    <source>
        <dbReference type="PROSITE-ProRule" id="PRU00176"/>
    </source>
</evidence>
<dbReference type="SMART" id="SM00360">
    <property type="entry name" value="RRM"/>
    <property type="match status" value="1"/>
</dbReference>
<dbReference type="GO" id="GO:0003729">
    <property type="term" value="F:mRNA binding"/>
    <property type="evidence" value="ECO:0007669"/>
    <property type="project" value="TreeGrafter"/>
</dbReference>
<reference evidence="7 8" key="1">
    <citation type="submission" date="2016-03" db="EMBL/GenBank/DDBJ databases">
        <title>Mechanisms controlling the formation of the plant cell surface in tip-growing cells are functionally conserved among land plants.</title>
        <authorList>
            <person name="Honkanen S."/>
            <person name="Jones V.A."/>
            <person name="Morieri G."/>
            <person name="Champion C."/>
            <person name="Hetherington A.J."/>
            <person name="Kelly S."/>
            <person name="Saint-Marcoux D."/>
            <person name="Proust H."/>
            <person name="Prescott H."/>
            <person name="Dolan L."/>
        </authorList>
    </citation>
    <scope>NUCLEOTIDE SEQUENCE [LARGE SCALE GENOMIC DNA]</scope>
    <source>
        <strain evidence="8">cv. Tak-1 and cv. Tak-2</strain>
        <tissue evidence="7">Whole gametophyte</tissue>
    </source>
</reference>
<dbReference type="PANTHER" id="PTHR10693:SF20">
    <property type="entry name" value="AT27578P"/>
    <property type="match status" value="1"/>
</dbReference>
<evidence type="ECO:0000259" key="5">
    <source>
        <dbReference type="PROSITE" id="PS50177"/>
    </source>
</evidence>
<feature type="compositionally biased region" description="Polar residues" evidence="3">
    <location>
        <begin position="261"/>
        <end position="270"/>
    </location>
</feature>
<feature type="compositionally biased region" description="Gly residues" evidence="3">
    <location>
        <begin position="454"/>
        <end position="482"/>
    </location>
</feature>
<feature type="region of interest" description="Disordered" evidence="3">
    <location>
        <begin position="158"/>
        <end position="187"/>
    </location>
</feature>
<dbReference type="Proteomes" id="UP000077202">
    <property type="component" value="Unassembled WGS sequence"/>
</dbReference>
<feature type="region of interest" description="Disordered" evidence="3">
    <location>
        <begin position="261"/>
        <end position="302"/>
    </location>
</feature>
<proteinExistence type="predicted"/>
<dbReference type="PROSITE" id="PS50102">
    <property type="entry name" value="RRM"/>
    <property type="match status" value="1"/>
</dbReference>
<dbReference type="EMBL" id="AP019869">
    <property type="protein sequence ID" value="BBN09092.1"/>
    <property type="molecule type" value="Genomic_DNA"/>
</dbReference>
<evidence type="ECO:0000313" key="7">
    <source>
        <dbReference type="EMBL" id="OAE34191.1"/>
    </source>
</evidence>
<feature type="region of interest" description="Disordered" evidence="3">
    <location>
        <begin position="392"/>
        <end position="523"/>
    </location>
</feature>
<dbReference type="Gene3D" id="3.10.450.50">
    <property type="match status" value="1"/>
</dbReference>
<dbReference type="InterPro" id="IPR032710">
    <property type="entry name" value="NTF2-like_dom_sf"/>
</dbReference>
<evidence type="ECO:0000313" key="9">
    <source>
        <dbReference type="Proteomes" id="UP001162541"/>
    </source>
</evidence>
<dbReference type="InterPro" id="IPR000504">
    <property type="entry name" value="RRM_dom"/>
</dbReference>
<sequence>MAGQPSASAPVPAAAHVVGNAFVNQYYHILHNTPNVVHRFYTDDSRLTRAEAGADGAVETFCSQREIDEKVMSLDYGDVKAEIFTVDSQDSFSGGVLVMVTGSLSSKTIGKRNFVQSFFLAPQAKGYYVLNDIFRYLDEEPITSKSLPVLANGIPEPTPIHNAVEPEPILTPDHEARDEPSPPPSEVEIDEIFDMPEQHVEVSEAEEDGGLEDLTHVETTPVIDEPPSPMAEPAAAAPPMEETSGEVPKKSYASILRHQTAGTSLSSPTYNAAPKAATPAPERPAVSPGYQPGPAAALSGQDSMEEGLPIENEVDGRSVYVKNLPIVVTPSQLEEEFSKFGLIKPGGVNVRSQKQGVCYAFVEFEDAASAASAIESSPITLGNRQVYIEEKRHMGPRAGGRGRAPMGGRGGDRPFRSDGLRGGRGDRGFQGGRGGGMGGGRGLGQDRDMSNRGRGTGPARGGSGNYGGANNNGGNGGAGANAGGAENHRPSGNANRPPRRGGNNNQMSRNGAVSRGSTPVAAA</sequence>
<dbReference type="PANTHER" id="PTHR10693">
    <property type="entry name" value="RAS GTPASE-ACTIVATING PROTEIN-BINDING PROTEIN"/>
    <property type="match status" value="1"/>
</dbReference>
<dbReference type="InterPro" id="IPR002075">
    <property type="entry name" value="NTF2_dom"/>
</dbReference>
<dbReference type="GO" id="GO:0005829">
    <property type="term" value="C:cytosol"/>
    <property type="evidence" value="ECO:0007669"/>
    <property type="project" value="TreeGrafter"/>
</dbReference>
<dbReference type="GO" id="GO:1990904">
    <property type="term" value="C:ribonucleoprotein complex"/>
    <property type="evidence" value="ECO:0007669"/>
    <property type="project" value="TreeGrafter"/>
</dbReference>
<feature type="domain" description="RRM" evidence="4">
    <location>
        <begin position="317"/>
        <end position="393"/>
    </location>
</feature>
<accession>A0A176WNK1</accession>
<dbReference type="PROSITE" id="PS50177">
    <property type="entry name" value="NTF2_DOMAIN"/>
    <property type="match status" value="1"/>
</dbReference>
<evidence type="ECO:0000313" key="8">
    <source>
        <dbReference type="Proteomes" id="UP000077202"/>
    </source>
</evidence>
<dbReference type="InterPro" id="IPR012677">
    <property type="entry name" value="Nucleotide-bd_a/b_plait_sf"/>
</dbReference>
<evidence type="ECO:0000256" key="3">
    <source>
        <dbReference type="SAM" id="MobiDB-lite"/>
    </source>
</evidence>
<dbReference type="Proteomes" id="UP001162541">
    <property type="component" value="Chromosome 4"/>
</dbReference>
<protein>
    <recommendedName>
        <fullName evidence="10">NTF2 domain-containing protein</fullName>
    </recommendedName>
</protein>
<evidence type="ECO:0000259" key="4">
    <source>
        <dbReference type="PROSITE" id="PS50102"/>
    </source>
</evidence>